<keyword evidence="4 6" id="KW-0450">Lipoyl</keyword>
<comment type="similarity">
    <text evidence="2 6">Belongs to the 2-oxoacid dehydrogenase family.</text>
</comment>
<dbReference type="GO" id="GO:0005737">
    <property type="term" value="C:cytoplasm"/>
    <property type="evidence" value="ECO:0007669"/>
    <property type="project" value="TreeGrafter"/>
</dbReference>
<dbReference type="PANTHER" id="PTHR43178">
    <property type="entry name" value="DIHYDROLIPOAMIDE ACETYLTRANSFERASE COMPONENT OF PYRUVATE DEHYDROGENASE COMPLEX"/>
    <property type="match status" value="1"/>
</dbReference>
<dbReference type="InterPro" id="IPR050743">
    <property type="entry name" value="2-oxoacid_DH_E2_comp"/>
</dbReference>
<evidence type="ECO:0000313" key="10">
    <source>
        <dbReference type="Proteomes" id="UP000591948"/>
    </source>
</evidence>
<feature type="region of interest" description="Disordered" evidence="7">
    <location>
        <begin position="119"/>
        <end position="150"/>
    </location>
</feature>
<dbReference type="Gene3D" id="3.30.559.10">
    <property type="entry name" value="Chloramphenicol acetyltransferase-like domain"/>
    <property type="match status" value="1"/>
</dbReference>
<dbReference type="PANTHER" id="PTHR43178:SF5">
    <property type="entry name" value="LIPOAMIDE ACYLTRANSFERASE COMPONENT OF BRANCHED-CHAIN ALPHA-KETO ACID DEHYDROGENASE COMPLEX, MITOCHONDRIAL"/>
    <property type="match status" value="1"/>
</dbReference>
<evidence type="ECO:0000256" key="2">
    <source>
        <dbReference type="ARBA" id="ARBA00007317"/>
    </source>
</evidence>
<dbReference type="EMBL" id="BLRY01000190">
    <property type="protein sequence ID" value="GFP28358.1"/>
    <property type="molecule type" value="Genomic_DNA"/>
</dbReference>
<dbReference type="EC" id="2.3.1.-" evidence="6"/>
<dbReference type="InterPro" id="IPR023213">
    <property type="entry name" value="CAT-like_dom_sf"/>
</dbReference>
<keyword evidence="10" id="KW-1185">Reference proteome</keyword>
<protein>
    <recommendedName>
        <fullName evidence="6">Dihydrolipoamide acetyltransferase component of pyruvate dehydrogenase complex</fullName>
        <ecNumber evidence="6">2.3.1.-</ecNumber>
    </recommendedName>
</protein>
<dbReference type="Pfam" id="PF00198">
    <property type="entry name" value="2-oxoacid_dh"/>
    <property type="match status" value="1"/>
</dbReference>
<dbReference type="CDD" id="cd06849">
    <property type="entry name" value="lipoyl_domain"/>
    <property type="match status" value="1"/>
</dbReference>
<dbReference type="PROSITE" id="PS00189">
    <property type="entry name" value="LIPOYL"/>
    <property type="match status" value="1"/>
</dbReference>
<organism evidence="9 10">
    <name type="scientific">Candidatus Hakubella thermalkaliphila</name>
    <dbReference type="NCBI Taxonomy" id="2754717"/>
    <lineage>
        <taxon>Bacteria</taxon>
        <taxon>Bacillati</taxon>
        <taxon>Actinomycetota</taxon>
        <taxon>Actinomycetota incertae sedis</taxon>
        <taxon>Candidatus Hakubellales</taxon>
        <taxon>Candidatus Hakubellaceae</taxon>
        <taxon>Candidatus Hakubella</taxon>
    </lineage>
</organism>
<feature type="non-terminal residue" evidence="9">
    <location>
        <position position="399"/>
    </location>
</feature>
<evidence type="ECO:0000313" key="9">
    <source>
        <dbReference type="EMBL" id="GFP28358.1"/>
    </source>
</evidence>
<feature type="domain" description="Lipoyl-binding" evidence="8">
    <location>
        <begin position="1"/>
        <end position="71"/>
    </location>
</feature>
<dbReference type="PROSITE" id="PS50968">
    <property type="entry name" value="BIOTINYL_LIPOYL"/>
    <property type="match status" value="1"/>
</dbReference>
<dbReference type="GO" id="GO:0031405">
    <property type="term" value="F:lipoic acid binding"/>
    <property type="evidence" value="ECO:0007669"/>
    <property type="project" value="TreeGrafter"/>
</dbReference>
<evidence type="ECO:0000259" key="8">
    <source>
        <dbReference type="PROSITE" id="PS50968"/>
    </source>
</evidence>
<comment type="cofactor">
    <cofactor evidence="1 6">
        <name>(R)-lipoate</name>
        <dbReference type="ChEBI" id="CHEBI:83088"/>
    </cofactor>
</comment>
<dbReference type="Pfam" id="PF00364">
    <property type="entry name" value="Biotin_lipoyl"/>
    <property type="match status" value="1"/>
</dbReference>
<keyword evidence="3 6" id="KW-0808">Transferase</keyword>
<evidence type="ECO:0000256" key="4">
    <source>
        <dbReference type="ARBA" id="ARBA00022823"/>
    </source>
</evidence>
<proteinExistence type="inferred from homology"/>
<feature type="region of interest" description="Disordered" evidence="7">
    <location>
        <begin position="76"/>
        <end position="97"/>
    </location>
</feature>
<dbReference type="SUPFAM" id="SSF52777">
    <property type="entry name" value="CoA-dependent acyltransferases"/>
    <property type="match status" value="1"/>
</dbReference>
<dbReference type="InterPro" id="IPR000089">
    <property type="entry name" value="Biotin_lipoyl"/>
</dbReference>
<evidence type="ECO:0000256" key="3">
    <source>
        <dbReference type="ARBA" id="ARBA00022679"/>
    </source>
</evidence>
<reference evidence="9 10" key="1">
    <citation type="journal article" date="2020" name="Front. Microbiol.">
        <title>Single-cell genomics of novel Actinobacteria with the Wood-Ljungdahl pathway discovered in a serpentinizing system.</title>
        <authorList>
            <person name="Merino N."/>
            <person name="Kawai M."/>
            <person name="Boyd E.S."/>
            <person name="Colman D.R."/>
            <person name="McGlynn S.E."/>
            <person name="Nealson K.H."/>
            <person name="Kurokawa K."/>
            <person name="Hongoh Y."/>
        </authorList>
    </citation>
    <scope>NUCLEOTIDE SEQUENCE [LARGE SCALE GENOMIC DNA]</scope>
    <source>
        <strain evidence="9 10">S33</strain>
    </source>
</reference>
<name>A0A6V8P7L2_9ACTN</name>
<dbReference type="SUPFAM" id="SSF51230">
    <property type="entry name" value="Single hybrid motif"/>
    <property type="match status" value="1"/>
</dbReference>
<dbReference type="AlphaFoldDB" id="A0A6V8P7L2"/>
<keyword evidence="5 6" id="KW-0012">Acyltransferase</keyword>
<evidence type="ECO:0000256" key="6">
    <source>
        <dbReference type="RuleBase" id="RU003423"/>
    </source>
</evidence>
<dbReference type="Gene3D" id="2.40.50.100">
    <property type="match status" value="1"/>
</dbReference>
<dbReference type="GO" id="GO:0016407">
    <property type="term" value="F:acetyltransferase activity"/>
    <property type="evidence" value="ECO:0007669"/>
    <property type="project" value="TreeGrafter"/>
</dbReference>
<gene>
    <name evidence="9" type="ORF">HKBW3S33_01773</name>
</gene>
<comment type="caution">
    <text evidence="9">The sequence shown here is derived from an EMBL/GenBank/DDBJ whole genome shotgun (WGS) entry which is preliminary data.</text>
</comment>
<feature type="compositionally biased region" description="Basic and acidic residues" evidence="7">
    <location>
        <begin position="122"/>
        <end position="138"/>
    </location>
</feature>
<sequence>MPEVAHTASEVKILRWHKKEGEPVEEGEVLLEVETDKATLEIESYAKGILRKLYYQEEELVSLGETIALIGEREEPLPPELLSPPRQEPQKPGPPLTRKMEEISGAFPQEELIRTELFLAPSKERPPEEKAPRKEVTPETRGPLASPRTRKLAQEMGLDLALKEIKKAAPSPRPGRIMALSPMRKTIAQRMTQSFRDVPHLVLKTRAEASGLIKLREALNATLAEEHKITFSDILLKAIGLALFSFPQVNSLLEEDHIRELPQINVGLAIATGEGLVAPVVPQVDKKSLKEISQHSRALIQRARQGRLLSSDLKEAALTLSNLGMFGIAEFTAIINPPQAAILAVGRIAPEPIVQGEKITPAPCLHLTLSADHRPIVGALAAHFLAEIKEILENPGRRL</sequence>
<evidence type="ECO:0000256" key="1">
    <source>
        <dbReference type="ARBA" id="ARBA00001938"/>
    </source>
</evidence>
<accession>A0A6V8P7L2</accession>
<evidence type="ECO:0000256" key="7">
    <source>
        <dbReference type="SAM" id="MobiDB-lite"/>
    </source>
</evidence>
<dbReference type="InterPro" id="IPR001078">
    <property type="entry name" value="2-oxoacid_DH_actylTfrase"/>
</dbReference>
<keyword evidence="9" id="KW-0670">Pyruvate</keyword>
<dbReference type="Proteomes" id="UP000591948">
    <property type="component" value="Unassembled WGS sequence"/>
</dbReference>
<dbReference type="InterPro" id="IPR003016">
    <property type="entry name" value="2-oxoA_DH_lipoyl-BS"/>
</dbReference>
<evidence type="ECO:0000256" key="5">
    <source>
        <dbReference type="ARBA" id="ARBA00023315"/>
    </source>
</evidence>
<dbReference type="InterPro" id="IPR011053">
    <property type="entry name" value="Single_hybrid_motif"/>
</dbReference>